<dbReference type="AlphaFoldDB" id="A0A2J6S5M9"/>
<evidence type="ECO:0000256" key="9">
    <source>
        <dbReference type="ARBA" id="ARBA00022989"/>
    </source>
</evidence>
<comment type="cofactor">
    <cofactor evidence="1 16 17">
        <name>pyridoxal 5'-phosphate</name>
        <dbReference type="ChEBI" id="CHEBI:597326"/>
    </cofactor>
</comment>
<comment type="pathway">
    <text evidence="4">Sphingolipid metabolism.</text>
</comment>
<evidence type="ECO:0000256" key="4">
    <source>
        <dbReference type="ARBA" id="ARBA00004991"/>
    </source>
</evidence>
<dbReference type="SUPFAM" id="SSF53383">
    <property type="entry name" value="PLP-dependent transferases"/>
    <property type="match status" value="1"/>
</dbReference>
<dbReference type="GO" id="GO:0030149">
    <property type="term" value="P:sphingolipid catabolic process"/>
    <property type="evidence" value="ECO:0007669"/>
    <property type="project" value="TreeGrafter"/>
</dbReference>
<dbReference type="GO" id="GO:0008117">
    <property type="term" value="F:sphinganine-1-phosphate aldolase activity"/>
    <property type="evidence" value="ECO:0007669"/>
    <property type="project" value="UniProtKB-EC"/>
</dbReference>
<dbReference type="Gene3D" id="3.90.1150.10">
    <property type="entry name" value="Aspartate Aminotransferase, domain 1"/>
    <property type="match status" value="1"/>
</dbReference>
<evidence type="ECO:0000313" key="20">
    <source>
        <dbReference type="Proteomes" id="UP000235786"/>
    </source>
</evidence>
<reference evidence="19 20" key="1">
    <citation type="submission" date="2016-04" db="EMBL/GenBank/DDBJ databases">
        <title>A degradative enzymes factory behind the ericoid mycorrhizal symbiosis.</title>
        <authorList>
            <consortium name="DOE Joint Genome Institute"/>
            <person name="Martino E."/>
            <person name="Morin E."/>
            <person name="Grelet G."/>
            <person name="Kuo A."/>
            <person name="Kohler A."/>
            <person name="Daghino S."/>
            <person name="Barry K."/>
            <person name="Choi C."/>
            <person name="Cichocki N."/>
            <person name="Clum A."/>
            <person name="Copeland A."/>
            <person name="Hainaut M."/>
            <person name="Haridas S."/>
            <person name="Labutti K."/>
            <person name="Lindquist E."/>
            <person name="Lipzen A."/>
            <person name="Khouja H.-R."/>
            <person name="Murat C."/>
            <person name="Ohm R."/>
            <person name="Olson A."/>
            <person name="Spatafora J."/>
            <person name="Veneault-Fourrey C."/>
            <person name="Henrissat B."/>
            <person name="Grigoriev I."/>
            <person name="Martin F."/>
            <person name="Perotto S."/>
        </authorList>
    </citation>
    <scope>NUCLEOTIDE SEQUENCE [LARGE SCALE GENOMIC DNA]</scope>
    <source>
        <strain evidence="19 20">F</strain>
    </source>
</reference>
<dbReference type="EC" id="4.1.2.27" evidence="14"/>
<evidence type="ECO:0000256" key="13">
    <source>
        <dbReference type="ARBA" id="ARBA00038302"/>
    </source>
</evidence>
<keyword evidence="18" id="KW-0175">Coiled coil</keyword>
<dbReference type="OrthoDB" id="10254570at2759"/>
<evidence type="ECO:0000256" key="11">
    <source>
        <dbReference type="ARBA" id="ARBA00023136"/>
    </source>
</evidence>
<evidence type="ECO:0000256" key="8">
    <source>
        <dbReference type="ARBA" id="ARBA00022919"/>
    </source>
</evidence>
<keyword evidence="5" id="KW-0812">Transmembrane</keyword>
<comment type="similarity">
    <text evidence="13">Belongs to the group II decarboxylase family. Sphingosine-1-phosphate lyase subfamily.</text>
</comment>
<evidence type="ECO:0000256" key="6">
    <source>
        <dbReference type="ARBA" id="ARBA00022824"/>
    </source>
</evidence>
<evidence type="ECO:0000256" key="18">
    <source>
        <dbReference type="SAM" id="Coils"/>
    </source>
</evidence>
<feature type="coiled-coil region" evidence="18">
    <location>
        <begin position="504"/>
        <end position="531"/>
    </location>
</feature>
<dbReference type="InterPro" id="IPR015421">
    <property type="entry name" value="PyrdxlP-dep_Trfase_major"/>
</dbReference>
<keyword evidence="11" id="KW-0472">Membrane</keyword>
<comment type="subcellular location">
    <subcellularLocation>
        <location evidence="2">Endoplasmic reticulum membrane</location>
        <topology evidence="2">Single-pass membrane protein</topology>
    </subcellularLocation>
</comment>
<dbReference type="PANTHER" id="PTHR42735:SF6">
    <property type="entry name" value="SPHINGOSINE-1-PHOSPHATE LYASE 1"/>
    <property type="match status" value="1"/>
</dbReference>
<name>A0A2J6S5M9_HYAVF</name>
<dbReference type="GO" id="GO:0019752">
    <property type="term" value="P:carboxylic acid metabolic process"/>
    <property type="evidence" value="ECO:0007669"/>
    <property type="project" value="InterPro"/>
</dbReference>
<dbReference type="EMBL" id="KZ613939">
    <property type="protein sequence ID" value="PMD46075.1"/>
    <property type="molecule type" value="Genomic_DNA"/>
</dbReference>
<dbReference type="GO" id="GO:0030170">
    <property type="term" value="F:pyridoxal phosphate binding"/>
    <property type="evidence" value="ECO:0007669"/>
    <property type="project" value="InterPro"/>
</dbReference>
<proteinExistence type="inferred from homology"/>
<evidence type="ECO:0000256" key="12">
    <source>
        <dbReference type="ARBA" id="ARBA00023239"/>
    </source>
</evidence>
<keyword evidence="19" id="KW-0808">Transferase</keyword>
<evidence type="ECO:0000256" key="16">
    <source>
        <dbReference type="PIRSR" id="PIRSR602129-50"/>
    </source>
</evidence>
<dbReference type="Gene3D" id="3.40.640.10">
    <property type="entry name" value="Type I PLP-dependent aspartate aminotransferase-like (Major domain)"/>
    <property type="match status" value="1"/>
</dbReference>
<keyword evidence="6" id="KW-0256">Endoplasmic reticulum</keyword>
<gene>
    <name evidence="19" type="ORF">L207DRAFT_551375</name>
</gene>
<keyword evidence="12 17" id="KW-0456">Lyase</keyword>
<sequence>MSLISSNPALGALTREWQLLMVYAFTFAGKPHPFLASIGCATCFIVSRYWLRRAYLQLRGRGPIKSIQQLYEYVRKTLYGWFLELPFVAQKVSTEVSGSLEKVAEKLLPSCEVQRYTKLPQTGWELERVESEIDKLAAMEHVRWEDGRVSGAVYHGGRDLTELQTKTYGVFAVANPIHPDVFPAVRKMEAEIVSMVLSLFNAPDGSAGVCTSGGTESILSACFAARERARMERGIRKPEMIIPVTAHPAFRKAGHYFNIKVHEVECPAPTYRADTRAVARLINSNTALIVGSAPNFPHGVVDNITELSRIALRNRVGLHVDCCLGSFLLPFLSQAGFETEPFDFRLPGVVSISCDTHKYGFAPKGSSVVLYRSSKLRSYQYYIEPDWCGGLYVSPGMMGSRPGALIAGCWASMMSQGQSGYLEACRQIVGSAKKIETALRSKPFATHVQVIGKPLVSVVAFTSKSLNIWAVADEMSGRGWHLNAMQNPPAIHIAVTMPVAKVDDQLLQDLAEVVQEEVAKLEKRRLEGSKEEGTPGDSVALYGVAGSLPSKGVVVKLANGYLDTLYRT</sequence>
<keyword evidence="20" id="KW-1185">Reference proteome</keyword>
<dbReference type="InterPro" id="IPR050477">
    <property type="entry name" value="GrpII_AminoAcid_Decarb"/>
</dbReference>
<dbReference type="Gene3D" id="6.10.140.2150">
    <property type="match status" value="1"/>
</dbReference>
<dbReference type="GO" id="GO:0005789">
    <property type="term" value="C:endoplasmic reticulum membrane"/>
    <property type="evidence" value="ECO:0007669"/>
    <property type="project" value="UniProtKB-SubCell"/>
</dbReference>
<keyword evidence="8" id="KW-0746">Sphingolipid metabolism</keyword>
<evidence type="ECO:0000256" key="5">
    <source>
        <dbReference type="ARBA" id="ARBA00022692"/>
    </source>
</evidence>
<dbReference type="FunFam" id="3.40.640.10:FF:000020">
    <property type="entry name" value="sphingosine-1-phosphate lyase 1"/>
    <property type="match status" value="1"/>
</dbReference>
<comment type="pathway">
    <text evidence="3">Lipid metabolism; sphingolipid metabolism.</text>
</comment>
<evidence type="ECO:0000256" key="2">
    <source>
        <dbReference type="ARBA" id="ARBA00004389"/>
    </source>
</evidence>
<keyword evidence="7 16" id="KW-0663">Pyridoxal phosphate</keyword>
<evidence type="ECO:0000256" key="14">
    <source>
        <dbReference type="ARBA" id="ARBA00038965"/>
    </source>
</evidence>
<dbReference type="InterPro" id="IPR015422">
    <property type="entry name" value="PyrdxlP-dep_Trfase_small"/>
</dbReference>
<organism evidence="19 20">
    <name type="scientific">Hyaloscypha variabilis (strain UAMH 11265 / GT02V1 / F)</name>
    <name type="common">Meliniomyces variabilis</name>
    <dbReference type="NCBI Taxonomy" id="1149755"/>
    <lineage>
        <taxon>Eukaryota</taxon>
        <taxon>Fungi</taxon>
        <taxon>Dikarya</taxon>
        <taxon>Ascomycota</taxon>
        <taxon>Pezizomycotina</taxon>
        <taxon>Leotiomycetes</taxon>
        <taxon>Helotiales</taxon>
        <taxon>Hyaloscyphaceae</taxon>
        <taxon>Hyaloscypha</taxon>
        <taxon>Hyaloscypha variabilis</taxon>
    </lineage>
</organism>
<dbReference type="PANTHER" id="PTHR42735">
    <property type="match status" value="1"/>
</dbReference>
<dbReference type="STRING" id="1149755.A0A2J6S5M9"/>
<dbReference type="Proteomes" id="UP000235786">
    <property type="component" value="Unassembled WGS sequence"/>
</dbReference>
<dbReference type="GO" id="GO:0016740">
    <property type="term" value="F:transferase activity"/>
    <property type="evidence" value="ECO:0007669"/>
    <property type="project" value="UniProtKB-KW"/>
</dbReference>
<evidence type="ECO:0000256" key="7">
    <source>
        <dbReference type="ARBA" id="ARBA00022898"/>
    </source>
</evidence>
<evidence type="ECO:0000256" key="3">
    <source>
        <dbReference type="ARBA" id="ARBA00004760"/>
    </source>
</evidence>
<keyword evidence="9" id="KW-1133">Transmembrane helix</keyword>
<feature type="modified residue" description="N6-(pyridoxal phosphate)lysine" evidence="16">
    <location>
        <position position="358"/>
    </location>
</feature>
<evidence type="ECO:0000256" key="1">
    <source>
        <dbReference type="ARBA" id="ARBA00001933"/>
    </source>
</evidence>
<protein>
    <recommendedName>
        <fullName evidence="14">sphinganine-1-phosphate aldolase</fullName>
        <ecNumber evidence="14">4.1.2.27</ecNumber>
    </recommendedName>
    <alternativeName>
        <fullName evidence="15">Sphingosine-1-phosphate aldolase</fullName>
    </alternativeName>
</protein>
<evidence type="ECO:0000256" key="15">
    <source>
        <dbReference type="ARBA" id="ARBA00042568"/>
    </source>
</evidence>
<keyword evidence="10" id="KW-0443">Lipid metabolism</keyword>
<dbReference type="Pfam" id="PF00282">
    <property type="entry name" value="Pyridoxal_deC"/>
    <property type="match status" value="1"/>
</dbReference>
<evidence type="ECO:0000256" key="17">
    <source>
        <dbReference type="RuleBase" id="RU000382"/>
    </source>
</evidence>
<dbReference type="InterPro" id="IPR002129">
    <property type="entry name" value="PyrdxlP-dep_de-COase"/>
</dbReference>
<dbReference type="InterPro" id="IPR015424">
    <property type="entry name" value="PyrdxlP-dep_Trfase"/>
</dbReference>
<evidence type="ECO:0000313" key="19">
    <source>
        <dbReference type="EMBL" id="PMD46075.1"/>
    </source>
</evidence>
<evidence type="ECO:0000256" key="10">
    <source>
        <dbReference type="ARBA" id="ARBA00023098"/>
    </source>
</evidence>
<accession>A0A2J6S5M9</accession>